<proteinExistence type="predicted"/>
<keyword evidence="2" id="KW-0418">Kinase</keyword>
<feature type="non-terminal residue" evidence="2">
    <location>
        <position position="162"/>
    </location>
</feature>
<dbReference type="Proteomes" id="UP000664167">
    <property type="component" value="Unassembled WGS sequence"/>
</dbReference>
<dbReference type="EMBL" id="JAFLRJ010001218">
    <property type="protein sequence ID" value="MBO0518098.1"/>
    <property type="molecule type" value="Genomic_DNA"/>
</dbReference>
<keyword evidence="2" id="KW-0808">Transferase</keyword>
<feature type="compositionally biased region" description="Polar residues" evidence="1">
    <location>
        <begin position="73"/>
        <end position="91"/>
    </location>
</feature>
<evidence type="ECO:0000256" key="1">
    <source>
        <dbReference type="SAM" id="MobiDB-lite"/>
    </source>
</evidence>
<evidence type="ECO:0000313" key="3">
    <source>
        <dbReference type="Proteomes" id="UP000664167"/>
    </source>
</evidence>
<feature type="compositionally biased region" description="Pro residues" evidence="1">
    <location>
        <begin position="107"/>
        <end position="119"/>
    </location>
</feature>
<dbReference type="AlphaFoldDB" id="A0A939FG60"/>
<keyword evidence="2" id="KW-0723">Serine/threonine-protein kinase</keyword>
<comment type="caution">
    <text evidence="2">The sequence shown here is derived from an EMBL/GenBank/DDBJ whole genome shotgun (WGS) entry which is preliminary data.</text>
</comment>
<feature type="non-terminal residue" evidence="2">
    <location>
        <position position="1"/>
    </location>
</feature>
<evidence type="ECO:0000313" key="2">
    <source>
        <dbReference type="EMBL" id="MBO0518098.1"/>
    </source>
</evidence>
<feature type="region of interest" description="Disordered" evidence="1">
    <location>
        <begin position="58"/>
        <end position="162"/>
    </location>
</feature>
<gene>
    <name evidence="2" type="ORF">J0695_41230</name>
</gene>
<keyword evidence="3" id="KW-1185">Reference proteome</keyword>
<accession>A0A939FG60</accession>
<name>A0A939FG60_9ACTN</name>
<dbReference type="GO" id="GO:0004674">
    <property type="term" value="F:protein serine/threonine kinase activity"/>
    <property type="evidence" value="ECO:0007669"/>
    <property type="project" value="UniProtKB-KW"/>
</dbReference>
<sequence length="162" mass="17331">LWTVIERCLSKNPDRRPSAENLARGLRTVAAGVGVHSSPAQVDAALGVAALLAPDLSPTTVPSMPGAADPTQVLPTNAASYDPNARTSVMPNTPPRPTADPTAVMPNQPPGQPAQPDGPHPWQSQLQAARDRNEQTQVQYLDPGQDPLRHRPQRGRQQPQDQ</sequence>
<reference evidence="2" key="1">
    <citation type="submission" date="2021-03" db="EMBL/GenBank/DDBJ databases">
        <title>Streptomyces poriferae sp. nov., a novel marine sponge-derived Actinobacteria species with anti-MRSA activity.</title>
        <authorList>
            <person name="Sandoval-Powers M."/>
            <person name="Kralova S."/>
            <person name="Nguyen G.-S."/>
            <person name="Fawwal D."/>
            <person name="Degnes K."/>
            <person name="Klinkenberg G."/>
            <person name="Sletta H."/>
            <person name="Wentzel A."/>
            <person name="Liles M.R."/>
        </authorList>
    </citation>
    <scope>NUCLEOTIDE SEQUENCE</scope>
    <source>
        <strain evidence="2">DSM 41794</strain>
    </source>
</reference>
<organism evidence="2 3">
    <name type="scientific">Streptomyces beijiangensis</name>
    <dbReference type="NCBI Taxonomy" id="163361"/>
    <lineage>
        <taxon>Bacteria</taxon>
        <taxon>Bacillati</taxon>
        <taxon>Actinomycetota</taxon>
        <taxon>Actinomycetes</taxon>
        <taxon>Kitasatosporales</taxon>
        <taxon>Streptomycetaceae</taxon>
        <taxon>Streptomyces</taxon>
    </lineage>
</organism>
<protein>
    <submittedName>
        <fullName evidence="2">Serine/threonine protein kinase</fullName>
    </submittedName>
</protein>